<dbReference type="RefSeq" id="WP_377281583.1">
    <property type="nucleotide sequence ID" value="NZ_JBHRSI010000004.1"/>
</dbReference>
<name>A0ABW4N5Y7_9CAUL</name>
<dbReference type="Proteomes" id="UP001597237">
    <property type="component" value="Unassembled WGS sequence"/>
</dbReference>
<reference evidence="2" key="1">
    <citation type="journal article" date="2019" name="Int. J. Syst. Evol. Microbiol.">
        <title>The Global Catalogue of Microorganisms (GCM) 10K type strain sequencing project: providing services to taxonomists for standard genome sequencing and annotation.</title>
        <authorList>
            <consortium name="The Broad Institute Genomics Platform"/>
            <consortium name="The Broad Institute Genome Sequencing Center for Infectious Disease"/>
            <person name="Wu L."/>
            <person name="Ma J."/>
        </authorList>
    </citation>
    <scope>NUCLEOTIDE SEQUENCE [LARGE SCALE GENOMIC DNA]</scope>
    <source>
        <strain evidence="2">DFY28</strain>
    </source>
</reference>
<dbReference type="EMBL" id="JBHUEY010000006">
    <property type="protein sequence ID" value="MFD1785523.1"/>
    <property type="molecule type" value="Genomic_DNA"/>
</dbReference>
<evidence type="ECO:0000313" key="1">
    <source>
        <dbReference type="EMBL" id="MFD1785523.1"/>
    </source>
</evidence>
<organism evidence="1 2">
    <name type="scientific">Phenylobacterium terrae</name>
    <dbReference type="NCBI Taxonomy" id="2665495"/>
    <lineage>
        <taxon>Bacteria</taxon>
        <taxon>Pseudomonadati</taxon>
        <taxon>Pseudomonadota</taxon>
        <taxon>Alphaproteobacteria</taxon>
        <taxon>Caulobacterales</taxon>
        <taxon>Caulobacteraceae</taxon>
        <taxon>Phenylobacterium</taxon>
    </lineage>
</organism>
<evidence type="ECO:0000313" key="2">
    <source>
        <dbReference type="Proteomes" id="UP001597237"/>
    </source>
</evidence>
<comment type="caution">
    <text evidence="1">The sequence shown here is derived from an EMBL/GenBank/DDBJ whole genome shotgun (WGS) entry which is preliminary data.</text>
</comment>
<accession>A0ABW4N5Y7</accession>
<gene>
    <name evidence="1" type="ORF">ACFSC0_19145</name>
</gene>
<keyword evidence="2" id="KW-1185">Reference proteome</keyword>
<proteinExistence type="predicted"/>
<protein>
    <submittedName>
        <fullName evidence="1">Uncharacterized protein</fullName>
    </submittedName>
</protein>
<sequence length="174" mass="18951">MAVSFEGFPRTLQRSALRPGRWFVAADGVRPILCLATEVEDLGERLAVAFNLPAVEQVEVTPVPLSVLADPFATVEDDVVFAPGQTEGLPMLVAPLRRTFRHGALLRLSNGDLGIGVVPKGSGEMVAVSLTSGLRSTGFDLVFERWSLSLRRGGAETRIGYYKPSHLYTERRRG</sequence>